<protein>
    <submittedName>
        <fullName evidence="1">Uncharacterized protein</fullName>
    </submittedName>
</protein>
<name>A0ABM9LCX6_9MYCO</name>
<dbReference type="EMBL" id="OY726397">
    <property type="protein sequence ID" value="CAJ1496886.1"/>
    <property type="molecule type" value="Genomic_DNA"/>
</dbReference>
<reference evidence="1 2" key="1">
    <citation type="submission" date="2023-08" db="EMBL/GenBank/DDBJ databases">
        <authorList>
            <person name="Folkvardsen B D."/>
            <person name="Norman A."/>
        </authorList>
    </citation>
    <scope>NUCLEOTIDE SEQUENCE [LARGE SCALE GENOMIC DNA]</scope>
    <source>
        <strain evidence="1 2">Mu0053</strain>
    </source>
</reference>
<proteinExistence type="predicted"/>
<organism evidence="1 2">
    <name type="scientific">[Mycobacterium] burgundiense</name>
    <dbReference type="NCBI Taxonomy" id="3064286"/>
    <lineage>
        <taxon>Bacteria</taxon>
        <taxon>Bacillati</taxon>
        <taxon>Actinomycetota</taxon>
        <taxon>Actinomycetes</taxon>
        <taxon>Mycobacteriales</taxon>
        <taxon>Mycobacteriaceae</taxon>
        <taxon>Mycolicibacterium</taxon>
    </lineage>
</organism>
<gene>
    <name evidence="1" type="ORF">MU0053_000767</name>
</gene>
<evidence type="ECO:0000313" key="2">
    <source>
        <dbReference type="Proteomes" id="UP001190465"/>
    </source>
</evidence>
<dbReference type="RefSeq" id="WP_308481087.1">
    <property type="nucleotide sequence ID" value="NZ_OY726397.1"/>
</dbReference>
<keyword evidence="2" id="KW-1185">Reference proteome</keyword>
<dbReference type="Proteomes" id="UP001190465">
    <property type="component" value="Chromosome"/>
</dbReference>
<accession>A0ABM9LCX6</accession>
<sequence length="262" mass="29555">MVNSHGHQQPEASQPLWDAATTALQAGASDSEILSVMRLPEPQKSRTKVKLKNLRRQLPLNPQLSKQEALLKLADLRRDELERPIVDATVANANEIKRFLGSANEIRNRRSVLKAQLRDINRMINEIDHVGLGVSRRDGLVMRHNQTVAALLNEYDCLSLILDESESVYLRGTKLADRGLMLGGLSVQDARRLGGFKRSDRHIYRSRENLTDPPASEYRFSPTLRDLLTIFDTAQTAIAELRASMDADRQRLMNMPGRTDLP</sequence>
<evidence type="ECO:0000313" key="1">
    <source>
        <dbReference type="EMBL" id="CAJ1496886.1"/>
    </source>
</evidence>